<name>A0A1Z4M099_9CYAN</name>
<dbReference type="EMBL" id="AP018227">
    <property type="protein sequence ID" value="BAY86924.1"/>
    <property type="molecule type" value="Genomic_DNA"/>
</dbReference>
<proteinExistence type="predicted"/>
<keyword evidence="2" id="KW-1185">Reference proteome</keyword>
<organism evidence="1 2">
    <name type="scientific">Calothrix parasitica NIES-267</name>
    <dbReference type="NCBI Taxonomy" id="1973488"/>
    <lineage>
        <taxon>Bacteria</taxon>
        <taxon>Bacillati</taxon>
        <taxon>Cyanobacteriota</taxon>
        <taxon>Cyanophyceae</taxon>
        <taxon>Nostocales</taxon>
        <taxon>Calotrichaceae</taxon>
        <taxon>Calothrix</taxon>
    </lineage>
</organism>
<dbReference type="Proteomes" id="UP000218418">
    <property type="component" value="Chromosome"/>
</dbReference>
<sequence>MNHSQKTLVEKNVKYNLEFKGKHLFVDNLPVQMSE</sequence>
<accession>A0A1Z4M099</accession>
<dbReference type="AlphaFoldDB" id="A0A1Z4M099"/>
<evidence type="ECO:0000313" key="2">
    <source>
        <dbReference type="Proteomes" id="UP000218418"/>
    </source>
</evidence>
<evidence type="ECO:0000313" key="1">
    <source>
        <dbReference type="EMBL" id="BAY86924.1"/>
    </source>
</evidence>
<gene>
    <name evidence="1" type="ORF">NIES267_64350</name>
</gene>
<protein>
    <submittedName>
        <fullName evidence="1">Uncharacterized protein</fullName>
    </submittedName>
</protein>
<reference evidence="1 2" key="1">
    <citation type="submission" date="2017-06" db="EMBL/GenBank/DDBJ databases">
        <title>Genome sequencing of cyanobaciteial culture collection at National Institute for Environmental Studies (NIES).</title>
        <authorList>
            <person name="Hirose Y."/>
            <person name="Shimura Y."/>
            <person name="Fujisawa T."/>
            <person name="Nakamura Y."/>
            <person name="Kawachi M."/>
        </authorList>
    </citation>
    <scope>NUCLEOTIDE SEQUENCE [LARGE SCALE GENOMIC DNA]</scope>
    <source>
        <strain evidence="1 2">NIES-267</strain>
    </source>
</reference>